<reference evidence="12" key="1">
    <citation type="submission" date="2022-12" db="EMBL/GenBank/DDBJ databases">
        <title>Reference genome sequencing for broad-spectrum identification of bacterial and archaeal isolates by mass spectrometry.</title>
        <authorList>
            <person name="Sekiguchi Y."/>
            <person name="Tourlousse D.M."/>
        </authorList>
    </citation>
    <scope>NUCLEOTIDE SEQUENCE</scope>
    <source>
        <strain evidence="12">10succ1</strain>
    </source>
</reference>
<evidence type="ECO:0000256" key="5">
    <source>
        <dbReference type="ARBA" id="ARBA00013189"/>
    </source>
</evidence>
<evidence type="ECO:0000256" key="3">
    <source>
        <dbReference type="ARBA" id="ARBA00004947"/>
    </source>
</evidence>
<evidence type="ECO:0000256" key="6">
    <source>
        <dbReference type="ARBA" id="ARBA00018569"/>
    </source>
</evidence>
<proteinExistence type="inferred from homology"/>
<evidence type="ECO:0000256" key="10">
    <source>
        <dbReference type="RuleBase" id="RU366046"/>
    </source>
</evidence>
<evidence type="ECO:0000256" key="1">
    <source>
        <dbReference type="ARBA" id="ARBA00000083"/>
    </source>
</evidence>
<protein>
    <recommendedName>
        <fullName evidence="6 10">UDP-glucose 4-epimerase</fullName>
        <ecNumber evidence="5 10">5.1.3.2</ecNumber>
    </recommendedName>
</protein>
<comment type="subunit">
    <text evidence="10">Homodimer.</text>
</comment>
<evidence type="ECO:0000313" key="13">
    <source>
        <dbReference type="Proteomes" id="UP001144471"/>
    </source>
</evidence>
<dbReference type="AlphaFoldDB" id="A0A9W6GNQ2"/>
<dbReference type="EMBL" id="BSDY01000029">
    <property type="protein sequence ID" value="GLI57928.1"/>
    <property type="molecule type" value="Genomic_DNA"/>
</dbReference>
<comment type="pathway">
    <text evidence="3 10">Carbohydrate metabolism; galactose metabolism.</text>
</comment>
<dbReference type="Proteomes" id="UP001144471">
    <property type="component" value="Unassembled WGS sequence"/>
</dbReference>
<comment type="similarity">
    <text evidence="4 10">Belongs to the NAD(P)-dependent epimerase/dehydratase family.</text>
</comment>
<keyword evidence="8 10" id="KW-0413">Isomerase</keyword>
<dbReference type="Pfam" id="PF01370">
    <property type="entry name" value="Epimerase"/>
    <property type="match status" value="1"/>
</dbReference>
<dbReference type="GO" id="GO:0003978">
    <property type="term" value="F:UDP-glucose 4-epimerase activity"/>
    <property type="evidence" value="ECO:0007669"/>
    <property type="project" value="UniProtKB-UniRule"/>
</dbReference>
<keyword evidence="7 10" id="KW-0520">NAD</keyword>
<feature type="domain" description="NAD-dependent epimerase/dehydratase" evidence="11">
    <location>
        <begin position="4"/>
        <end position="253"/>
    </location>
</feature>
<dbReference type="GO" id="GO:0033499">
    <property type="term" value="P:galactose catabolic process via UDP-galactose, Leloir pathway"/>
    <property type="evidence" value="ECO:0007669"/>
    <property type="project" value="TreeGrafter"/>
</dbReference>
<evidence type="ECO:0000256" key="8">
    <source>
        <dbReference type="ARBA" id="ARBA00023235"/>
    </source>
</evidence>
<evidence type="ECO:0000256" key="2">
    <source>
        <dbReference type="ARBA" id="ARBA00001911"/>
    </source>
</evidence>
<evidence type="ECO:0000256" key="9">
    <source>
        <dbReference type="ARBA" id="ARBA00023277"/>
    </source>
</evidence>
<dbReference type="NCBIfam" id="TIGR01179">
    <property type="entry name" value="galE"/>
    <property type="match status" value="1"/>
</dbReference>
<dbReference type="PANTHER" id="PTHR43725:SF53">
    <property type="entry name" value="UDP-ARABINOSE 4-EPIMERASE 1"/>
    <property type="match status" value="1"/>
</dbReference>
<dbReference type="SUPFAM" id="SSF51735">
    <property type="entry name" value="NAD(P)-binding Rossmann-fold domains"/>
    <property type="match status" value="1"/>
</dbReference>
<dbReference type="Gene3D" id="3.40.50.720">
    <property type="entry name" value="NAD(P)-binding Rossmann-like Domain"/>
    <property type="match status" value="1"/>
</dbReference>
<dbReference type="RefSeq" id="WP_281837605.1">
    <property type="nucleotide sequence ID" value="NZ_BSDY01000029.1"/>
</dbReference>
<organism evidence="12 13">
    <name type="scientific">Propionigenium maris DSM 9537</name>
    <dbReference type="NCBI Taxonomy" id="1123000"/>
    <lineage>
        <taxon>Bacteria</taxon>
        <taxon>Fusobacteriati</taxon>
        <taxon>Fusobacteriota</taxon>
        <taxon>Fusobacteriia</taxon>
        <taxon>Fusobacteriales</taxon>
        <taxon>Fusobacteriaceae</taxon>
        <taxon>Propionigenium</taxon>
    </lineage>
</organism>
<dbReference type="CDD" id="cd05247">
    <property type="entry name" value="UDP_G4E_1_SDR_e"/>
    <property type="match status" value="1"/>
</dbReference>
<evidence type="ECO:0000256" key="4">
    <source>
        <dbReference type="ARBA" id="ARBA00007637"/>
    </source>
</evidence>
<dbReference type="EC" id="5.1.3.2" evidence="5 10"/>
<dbReference type="InterPro" id="IPR001509">
    <property type="entry name" value="Epimerase_deHydtase"/>
</dbReference>
<comment type="cofactor">
    <cofactor evidence="2 10">
        <name>NAD(+)</name>
        <dbReference type="ChEBI" id="CHEBI:57540"/>
    </cofactor>
</comment>
<comment type="caution">
    <text evidence="12">The sequence shown here is derived from an EMBL/GenBank/DDBJ whole genome shotgun (WGS) entry which is preliminary data.</text>
</comment>
<dbReference type="PANTHER" id="PTHR43725">
    <property type="entry name" value="UDP-GLUCOSE 4-EPIMERASE"/>
    <property type="match status" value="1"/>
</dbReference>
<dbReference type="InterPro" id="IPR005886">
    <property type="entry name" value="UDP_G4E"/>
</dbReference>
<name>A0A9W6GNQ2_9FUSO</name>
<evidence type="ECO:0000256" key="7">
    <source>
        <dbReference type="ARBA" id="ARBA00023027"/>
    </source>
</evidence>
<evidence type="ECO:0000259" key="11">
    <source>
        <dbReference type="Pfam" id="PF01370"/>
    </source>
</evidence>
<sequence>MKRVLVTGGAGYIGSHAVVQLLDRGYEVVVLDNLENGYSELVDRRAKFYLADLRDKNSLRRVFEAEKIDAVMNFAAYIKVGESVENPTMYYENNTYGVMNLIDIMVEYGVKNIVFSSTAAVYGEVKGDKLVDEEFPTDPINPYGMSKLMAERVIADAAKAYGLNYSIFRYFNVAGAHEDYEIGQKGEGITALVPIILQVAKGERAELGIFGDNYDTPDGTGVRDYIHVVDLVDAHILSLDTLKEGVSGIYNLGNGNGFSVLEMLEAAKRVTKREIPSKVVPARAGDPACVVAASERAESILGWKPRYTSVEEIIRTAWEWEQKQ</sequence>
<accession>A0A9W6GNQ2</accession>
<dbReference type="Gene3D" id="3.90.25.10">
    <property type="entry name" value="UDP-galactose 4-epimerase, domain 1"/>
    <property type="match status" value="1"/>
</dbReference>
<dbReference type="InterPro" id="IPR036291">
    <property type="entry name" value="NAD(P)-bd_dom_sf"/>
</dbReference>
<comment type="catalytic activity">
    <reaction evidence="1 10">
        <text>UDP-alpha-D-glucose = UDP-alpha-D-galactose</text>
        <dbReference type="Rhea" id="RHEA:22168"/>
        <dbReference type="ChEBI" id="CHEBI:58885"/>
        <dbReference type="ChEBI" id="CHEBI:66914"/>
        <dbReference type="EC" id="5.1.3.2"/>
    </reaction>
</comment>
<gene>
    <name evidence="12" type="ORF">PM10SUCC1_34420</name>
</gene>
<keyword evidence="9 10" id="KW-0119">Carbohydrate metabolism</keyword>
<evidence type="ECO:0000313" key="12">
    <source>
        <dbReference type="EMBL" id="GLI57928.1"/>
    </source>
</evidence>
<keyword evidence="13" id="KW-1185">Reference proteome</keyword>